<reference evidence="1" key="1">
    <citation type="submission" date="2019-09" db="EMBL/GenBank/DDBJ databases">
        <title>Draft genome information of white flower Hibiscus syriacus.</title>
        <authorList>
            <person name="Kim Y.-M."/>
        </authorList>
    </citation>
    <scope>NUCLEOTIDE SEQUENCE [LARGE SCALE GENOMIC DNA]</scope>
    <source>
        <strain evidence="1">YM2019G1</strain>
    </source>
</reference>
<dbReference type="GO" id="GO:0009451">
    <property type="term" value="P:RNA modification"/>
    <property type="evidence" value="ECO:0007669"/>
    <property type="project" value="InterPro"/>
</dbReference>
<accession>A0A6A3AGZ1</accession>
<name>A0A6A3AGZ1_HIBSY</name>
<evidence type="ECO:0000313" key="2">
    <source>
        <dbReference type="Proteomes" id="UP000436088"/>
    </source>
</evidence>
<comment type="caution">
    <text evidence="1">The sequence shown here is derived from an EMBL/GenBank/DDBJ whole genome shotgun (WGS) entry which is preliminary data.</text>
</comment>
<dbReference type="GO" id="GO:0003723">
    <property type="term" value="F:RNA binding"/>
    <property type="evidence" value="ECO:0007669"/>
    <property type="project" value="InterPro"/>
</dbReference>
<dbReference type="EMBL" id="VEPZ02001007">
    <property type="protein sequence ID" value="KAE8702495.1"/>
    <property type="molecule type" value="Genomic_DNA"/>
</dbReference>
<dbReference type="PANTHER" id="PTHR47926:SF438">
    <property type="entry name" value="PENTATRICOPEPTIDE REPEAT-CONTAINING PROTEIN"/>
    <property type="match status" value="1"/>
</dbReference>
<evidence type="ECO:0000313" key="1">
    <source>
        <dbReference type="EMBL" id="KAE8702495.1"/>
    </source>
</evidence>
<dbReference type="InterPro" id="IPR011990">
    <property type="entry name" value="TPR-like_helical_dom_sf"/>
</dbReference>
<gene>
    <name evidence="1" type="ORF">F3Y22_tig00110482pilonHSYRG00175</name>
</gene>
<dbReference type="AlphaFoldDB" id="A0A6A3AGZ1"/>
<dbReference type="Proteomes" id="UP000436088">
    <property type="component" value="Unassembled WGS sequence"/>
</dbReference>
<proteinExistence type="predicted"/>
<protein>
    <submittedName>
        <fullName evidence="1">Pathoproteinsis-related protein 1C-like</fullName>
    </submittedName>
</protein>
<organism evidence="1 2">
    <name type="scientific">Hibiscus syriacus</name>
    <name type="common">Rose of Sharon</name>
    <dbReference type="NCBI Taxonomy" id="106335"/>
    <lineage>
        <taxon>Eukaryota</taxon>
        <taxon>Viridiplantae</taxon>
        <taxon>Streptophyta</taxon>
        <taxon>Embryophyta</taxon>
        <taxon>Tracheophyta</taxon>
        <taxon>Spermatophyta</taxon>
        <taxon>Magnoliopsida</taxon>
        <taxon>eudicotyledons</taxon>
        <taxon>Gunneridae</taxon>
        <taxon>Pentapetalae</taxon>
        <taxon>rosids</taxon>
        <taxon>malvids</taxon>
        <taxon>Malvales</taxon>
        <taxon>Malvaceae</taxon>
        <taxon>Malvoideae</taxon>
        <taxon>Hibiscus</taxon>
    </lineage>
</organism>
<sequence length="141" mass="15837">MIVHGVEPTLDHYSCVVHLLSRAGLLQEALDFILKMSIRPNAVIWSCLLSSSRLHGNIWWIGIKAAESRLLLEPGSAATHVQSVSLYASVKRWNQVARVPEDESNTKVSAILDVLSCMVDHMRLLGYVPEMYEEEVDDAFF</sequence>
<keyword evidence="2" id="KW-1185">Reference proteome</keyword>
<dbReference type="Gene3D" id="1.25.40.10">
    <property type="entry name" value="Tetratricopeptide repeat domain"/>
    <property type="match status" value="1"/>
</dbReference>
<dbReference type="InterPro" id="IPR046960">
    <property type="entry name" value="PPR_At4g14850-like_plant"/>
</dbReference>
<dbReference type="PANTHER" id="PTHR47926">
    <property type="entry name" value="PENTATRICOPEPTIDE REPEAT-CONTAINING PROTEIN"/>
    <property type="match status" value="1"/>
</dbReference>